<dbReference type="Proteomes" id="UP000623678">
    <property type="component" value="Unassembled WGS sequence"/>
</dbReference>
<dbReference type="AlphaFoldDB" id="A0A926ES25"/>
<gene>
    <name evidence="1" type="ORF">H8705_08275</name>
</gene>
<keyword evidence="2" id="KW-1185">Reference proteome</keyword>
<evidence type="ECO:0000313" key="1">
    <source>
        <dbReference type="EMBL" id="MBC8585577.1"/>
    </source>
</evidence>
<evidence type="ECO:0000313" key="2">
    <source>
        <dbReference type="Proteomes" id="UP000623678"/>
    </source>
</evidence>
<name>A0A926ES25_9FIRM</name>
<organism evidence="1 2">
    <name type="scientific">Youxingia wuxianensis</name>
    <dbReference type="NCBI Taxonomy" id="2763678"/>
    <lineage>
        <taxon>Bacteria</taxon>
        <taxon>Bacillati</taxon>
        <taxon>Bacillota</taxon>
        <taxon>Clostridia</taxon>
        <taxon>Eubacteriales</taxon>
        <taxon>Oscillospiraceae</taxon>
        <taxon>Youxingia</taxon>
    </lineage>
</organism>
<reference evidence="1" key="1">
    <citation type="submission" date="2020-08" db="EMBL/GenBank/DDBJ databases">
        <title>Genome public.</title>
        <authorList>
            <person name="Liu C."/>
            <person name="Sun Q."/>
        </authorList>
    </citation>
    <scope>NUCLEOTIDE SEQUENCE</scope>
    <source>
        <strain evidence="1">NSJ-64</strain>
    </source>
</reference>
<protein>
    <submittedName>
        <fullName evidence="1">Uncharacterized protein</fullName>
    </submittedName>
</protein>
<sequence>MRDAWQVQSPLRIAYGMQLAIANRQKEGRGFYQTVSIYHCSFCSATYIVRLFTVCGRD</sequence>
<accession>A0A926ES25</accession>
<dbReference type="RefSeq" id="WP_262395359.1">
    <property type="nucleotide sequence ID" value="NZ_JACRTD010000005.1"/>
</dbReference>
<proteinExistence type="predicted"/>
<comment type="caution">
    <text evidence="1">The sequence shown here is derived from an EMBL/GenBank/DDBJ whole genome shotgun (WGS) entry which is preliminary data.</text>
</comment>
<dbReference type="EMBL" id="JACRTD010000005">
    <property type="protein sequence ID" value="MBC8585577.1"/>
    <property type="molecule type" value="Genomic_DNA"/>
</dbReference>